<proteinExistence type="predicted"/>
<keyword evidence="2" id="KW-1185">Reference proteome</keyword>
<name>A0ACC2JF51_9PEZI</name>
<organism evidence="1 2">
    <name type="scientific">Lasiodiplodia mahajangana</name>
    <dbReference type="NCBI Taxonomy" id="1108764"/>
    <lineage>
        <taxon>Eukaryota</taxon>
        <taxon>Fungi</taxon>
        <taxon>Dikarya</taxon>
        <taxon>Ascomycota</taxon>
        <taxon>Pezizomycotina</taxon>
        <taxon>Dothideomycetes</taxon>
        <taxon>Dothideomycetes incertae sedis</taxon>
        <taxon>Botryosphaeriales</taxon>
        <taxon>Botryosphaeriaceae</taxon>
        <taxon>Lasiodiplodia</taxon>
    </lineage>
</organism>
<comment type="caution">
    <text evidence="1">The sequence shown here is derived from an EMBL/GenBank/DDBJ whole genome shotgun (WGS) entry which is preliminary data.</text>
</comment>
<reference evidence="1" key="1">
    <citation type="submission" date="2022-12" db="EMBL/GenBank/DDBJ databases">
        <title>Genome Sequence of Lasiodiplodia mahajangana.</title>
        <authorList>
            <person name="Buettner E."/>
        </authorList>
    </citation>
    <scope>NUCLEOTIDE SEQUENCE</scope>
    <source>
        <strain evidence="1">VT137</strain>
    </source>
</reference>
<gene>
    <name evidence="1" type="ORF">O1611_g7534</name>
</gene>
<accession>A0ACC2JF51</accession>
<dbReference type="EMBL" id="JAPUUL010002019">
    <property type="protein sequence ID" value="KAJ8126105.1"/>
    <property type="molecule type" value="Genomic_DNA"/>
</dbReference>
<evidence type="ECO:0000313" key="1">
    <source>
        <dbReference type="EMBL" id="KAJ8126105.1"/>
    </source>
</evidence>
<dbReference type="Proteomes" id="UP001153332">
    <property type="component" value="Unassembled WGS sequence"/>
</dbReference>
<evidence type="ECO:0000313" key="2">
    <source>
        <dbReference type="Proteomes" id="UP001153332"/>
    </source>
</evidence>
<protein>
    <submittedName>
        <fullName evidence="1">Uncharacterized protein</fullName>
    </submittedName>
</protein>
<sequence>MGSSSRSSRGSRGQGSTKQMIESLRNHTVNTLTELCRIERAAAACESEEEMQAFQEPLAAAWDNYVSSNQLLLELRGLTRNYPVSSSLVEEARLLVAEDPNSARSWNMAWLCLVKIRDARVAEAGDVGGVDIPHLKKQSNSLGASYMSGPKPLTRCSVTGVRLPSGTKGVEAPLHFCLGFVQLGQRGWKM</sequence>